<evidence type="ECO:0000313" key="3">
    <source>
        <dbReference type="Proteomes" id="UP001152422"/>
    </source>
</evidence>
<gene>
    <name evidence="2" type="ORF">M4L89_07265</name>
</gene>
<evidence type="ECO:0000313" key="2">
    <source>
        <dbReference type="EMBL" id="MDG0846023.1"/>
    </source>
</evidence>
<dbReference type="AlphaFoldDB" id="A0A9X4L4L9"/>
<keyword evidence="1" id="KW-1133">Transmembrane helix</keyword>
<dbReference type="Pfam" id="PF11457">
    <property type="entry name" value="DUF3021"/>
    <property type="match status" value="1"/>
</dbReference>
<organism evidence="2 3">
    <name type="scientific">Staphylococcus equorum</name>
    <dbReference type="NCBI Taxonomy" id="246432"/>
    <lineage>
        <taxon>Bacteria</taxon>
        <taxon>Bacillati</taxon>
        <taxon>Bacillota</taxon>
        <taxon>Bacilli</taxon>
        <taxon>Bacillales</taxon>
        <taxon>Staphylococcaceae</taxon>
        <taxon>Staphylococcus</taxon>
    </lineage>
</organism>
<reference evidence="2" key="1">
    <citation type="submission" date="2022-05" db="EMBL/GenBank/DDBJ databases">
        <title>Comparative genomics of Staphylococcus equorum isolates.</title>
        <authorList>
            <person name="Luelf R.H."/>
        </authorList>
    </citation>
    <scope>NUCLEOTIDE SEQUENCE</scope>
    <source>
        <strain evidence="2">TMW 2.2497</strain>
    </source>
</reference>
<comment type="caution">
    <text evidence="2">The sequence shown here is derived from an EMBL/GenBank/DDBJ whole genome shotgun (WGS) entry which is preliminary data.</text>
</comment>
<keyword evidence="3" id="KW-1185">Reference proteome</keyword>
<name>A0A9X4L4L9_9STAP</name>
<dbReference type="RefSeq" id="WP_277583155.1">
    <property type="nucleotide sequence ID" value="NZ_JAMBPY010000003.1"/>
</dbReference>
<feature type="transmembrane region" description="Helical" evidence="1">
    <location>
        <begin position="51"/>
        <end position="75"/>
    </location>
</feature>
<proteinExistence type="predicted"/>
<keyword evidence="1" id="KW-0812">Transmembrane</keyword>
<accession>A0A9X4L4L9</accession>
<sequence>MKRLIHGATIGVSIGTMISLLFSFIFSHTQFMPVSPLSTMGRFYSEHFTELQIMLISVLIWAFIGVTFSLGELIFSHTRLSIFKKTVIHFSVMLIVMFPLGILAGWFPLRISVIIVFILIYTMIYFIIWSIESRRAQRDINEINKIISENQKH</sequence>
<evidence type="ECO:0000256" key="1">
    <source>
        <dbReference type="SAM" id="Phobius"/>
    </source>
</evidence>
<dbReference type="Proteomes" id="UP001152422">
    <property type="component" value="Unassembled WGS sequence"/>
</dbReference>
<keyword evidence="1" id="KW-0472">Membrane</keyword>
<dbReference type="InterPro" id="IPR021560">
    <property type="entry name" value="DUF3021"/>
</dbReference>
<dbReference type="EMBL" id="JAMBQA010000003">
    <property type="protein sequence ID" value="MDG0846023.1"/>
    <property type="molecule type" value="Genomic_DNA"/>
</dbReference>
<feature type="transmembrane region" description="Helical" evidence="1">
    <location>
        <begin position="87"/>
        <end position="107"/>
    </location>
</feature>
<feature type="transmembrane region" description="Helical" evidence="1">
    <location>
        <begin position="12"/>
        <end position="31"/>
    </location>
</feature>
<protein>
    <submittedName>
        <fullName evidence="2">DUF3021 domain-containing protein</fullName>
    </submittedName>
</protein>
<feature type="transmembrane region" description="Helical" evidence="1">
    <location>
        <begin position="113"/>
        <end position="131"/>
    </location>
</feature>